<evidence type="ECO:0000256" key="1">
    <source>
        <dbReference type="ARBA" id="ARBA00001936"/>
    </source>
</evidence>
<evidence type="ECO:0000256" key="2">
    <source>
        <dbReference type="ARBA" id="ARBA00010141"/>
    </source>
</evidence>
<dbReference type="InterPro" id="IPR015955">
    <property type="entry name" value="Lactate_DH/Glyco_Ohase_4_C"/>
</dbReference>
<keyword evidence="7 11" id="KW-0464">Manganese</keyword>
<feature type="site" description="Increases basicity of active site Tyr" evidence="12">
    <location>
        <position position="119"/>
    </location>
</feature>
<keyword evidence="8" id="KW-0119">Carbohydrate metabolism</keyword>
<keyword evidence="11" id="KW-0533">Nickel</keyword>
<evidence type="ECO:0000256" key="11">
    <source>
        <dbReference type="PIRSR" id="PIRSR601088-3"/>
    </source>
</evidence>
<evidence type="ECO:0000256" key="12">
    <source>
        <dbReference type="PIRSR" id="PIRSR601088-4"/>
    </source>
</evidence>
<keyword evidence="16" id="KW-1185">Reference proteome</keyword>
<dbReference type="SUPFAM" id="SSF56327">
    <property type="entry name" value="LDH C-terminal domain-like"/>
    <property type="match status" value="1"/>
</dbReference>
<dbReference type="Gene3D" id="3.90.1820.10">
    <property type="entry name" value="AglA-like glucosidase"/>
    <property type="match status" value="1"/>
</dbReference>
<keyword evidence="5 13" id="KW-0378">Hydrolase</keyword>
<sequence length="471" mass="53385">MIYNNKKVKDVNIAYIGGGSRGWARSFMTDLALEPDMSGTIRLYDIDHEAAKANEIIGNKISNMEGVVGKWNYTTVDSLQDALTDIDFIIISILPGTFDEMDSDVHYPERYGIYQSVGDTAGPGGMIRALRTIPMFVEIANAVKEYAPKAWVINYTNPMTLCVKTLYHVFPQIKAFGCCHEVFGTQKVLKTICEEKLGIKDIPRNEINVNVLGINHFTWFDSASYQGLDLFPMYLEYVEENYENGLDEKDANWLNYMFACKHRVKFDLFKRYGLIAAAGDRHLAEFMPGDEYLKNPKTVEDWEFGLTTVEWRKKDLQTRLEKSKKLVEGEELVELKASGEEGILLIKALCGLKRVVSNVNIPNSCSQINNLSNSVVVETNALFERDAIRPIYAGSIPQDVLELIKPHVENHELILEAALTCNIDLVKQAFLNDPLIKGRVNEKQVKEMVNTMIQNTLQYLPKGWKSQISNE</sequence>
<evidence type="ECO:0000313" key="16">
    <source>
        <dbReference type="Proteomes" id="UP000461768"/>
    </source>
</evidence>
<comment type="similarity">
    <text evidence="2 13">Belongs to the glycosyl hydrolase 4 family.</text>
</comment>
<evidence type="ECO:0000259" key="14">
    <source>
        <dbReference type="Pfam" id="PF11975"/>
    </source>
</evidence>
<dbReference type="InterPro" id="IPR036291">
    <property type="entry name" value="NAD(P)-bd_dom_sf"/>
</dbReference>
<keyword evidence="9 13" id="KW-0326">Glycosidase</keyword>
<reference evidence="15 16" key="2">
    <citation type="submission" date="2020-02" db="EMBL/GenBank/DDBJ databases">
        <title>Candidatus Galacturonibacter soehngenii shows hetero-acetogenic catabolism of galacturonic acid but lacks a canonical carbon monoxide dehydrogenase/acetyl-CoA synthase complex.</title>
        <authorList>
            <person name="Diender M."/>
            <person name="Stouten G.R."/>
            <person name="Petersen J.F."/>
            <person name="Nielsen P.H."/>
            <person name="Dueholm M.S."/>
            <person name="Pronk J.T."/>
            <person name="Van Loosdrecht M.C.M."/>
        </authorList>
    </citation>
    <scope>NUCLEOTIDE SEQUENCE [LARGE SCALE GENOMIC DNA]</scope>
    <source>
        <strain evidence="15">GalUA</strain>
    </source>
</reference>
<dbReference type="OrthoDB" id="9808275at2"/>
<dbReference type="GO" id="GO:0016616">
    <property type="term" value="F:oxidoreductase activity, acting on the CH-OH group of donors, NAD or NADP as acceptor"/>
    <property type="evidence" value="ECO:0007669"/>
    <property type="project" value="InterPro"/>
</dbReference>
<feature type="binding site" evidence="11">
    <location>
        <position position="216"/>
    </location>
    <ligand>
        <name>Mn(2+)</name>
        <dbReference type="ChEBI" id="CHEBI:29035"/>
    </ligand>
</feature>
<dbReference type="InterPro" id="IPR001088">
    <property type="entry name" value="Glyco_hydro_4"/>
</dbReference>
<dbReference type="GO" id="GO:0005975">
    <property type="term" value="P:carbohydrate metabolic process"/>
    <property type="evidence" value="ECO:0007669"/>
    <property type="project" value="InterPro"/>
</dbReference>
<dbReference type="SUPFAM" id="SSF51735">
    <property type="entry name" value="NAD(P)-binding Rossmann-fold domains"/>
    <property type="match status" value="1"/>
</dbReference>
<comment type="cofactor">
    <cofactor evidence="1">
        <name>Mn(2+)</name>
        <dbReference type="ChEBI" id="CHEBI:29035"/>
    </cofactor>
</comment>
<protein>
    <submittedName>
        <fullName evidence="15">Alpha-glucosidase/alpha-galactosidase</fullName>
    </submittedName>
</protein>
<dbReference type="PRINTS" id="PR00732">
    <property type="entry name" value="GLHYDRLASE4"/>
</dbReference>
<proteinExistence type="inferred from homology"/>
<dbReference type="Proteomes" id="UP000461768">
    <property type="component" value="Unassembled WGS sequence"/>
</dbReference>
<dbReference type="GO" id="GO:0004553">
    <property type="term" value="F:hydrolase activity, hydrolyzing O-glycosyl compounds"/>
    <property type="evidence" value="ECO:0007669"/>
    <property type="project" value="InterPro"/>
</dbReference>
<evidence type="ECO:0000256" key="9">
    <source>
        <dbReference type="ARBA" id="ARBA00023295"/>
    </source>
</evidence>
<evidence type="ECO:0000256" key="8">
    <source>
        <dbReference type="ARBA" id="ARBA00023277"/>
    </source>
</evidence>
<evidence type="ECO:0000256" key="4">
    <source>
        <dbReference type="ARBA" id="ARBA00022723"/>
    </source>
</evidence>
<evidence type="ECO:0000313" key="15">
    <source>
        <dbReference type="EMBL" id="KAB1436005.1"/>
    </source>
</evidence>
<dbReference type="InterPro" id="IPR022616">
    <property type="entry name" value="Glyco_hydro_4_C"/>
</dbReference>
<evidence type="ECO:0000256" key="10">
    <source>
        <dbReference type="PIRSR" id="PIRSR601088-2"/>
    </source>
</evidence>
<evidence type="ECO:0000256" key="13">
    <source>
        <dbReference type="RuleBase" id="RU361152"/>
    </source>
</evidence>
<comment type="caution">
    <text evidence="15">The sequence shown here is derived from an EMBL/GenBank/DDBJ whole genome shotgun (WGS) entry which is preliminary data.</text>
</comment>
<accession>A0A7V7QIH1</accession>
<evidence type="ECO:0000256" key="6">
    <source>
        <dbReference type="ARBA" id="ARBA00023027"/>
    </source>
</evidence>
<dbReference type="PANTHER" id="PTHR32092">
    <property type="entry name" value="6-PHOSPHO-BETA-GLUCOSIDASE-RELATED"/>
    <property type="match status" value="1"/>
</dbReference>
<evidence type="ECO:0000256" key="7">
    <source>
        <dbReference type="ARBA" id="ARBA00023211"/>
    </source>
</evidence>
<dbReference type="PANTHER" id="PTHR32092:SF2">
    <property type="entry name" value="ALPHA-GALACTURONIDASE"/>
    <property type="match status" value="1"/>
</dbReference>
<reference evidence="15 16" key="1">
    <citation type="submission" date="2019-09" db="EMBL/GenBank/DDBJ databases">
        <authorList>
            <person name="Valk L.C."/>
        </authorList>
    </citation>
    <scope>NUCLEOTIDE SEQUENCE [LARGE SCALE GENOMIC DNA]</scope>
    <source>
        <strain evidence="15">GalUA</strain>
    </source>
</reference>
<dbReference type="EMBL" id="WAGX01000007">
    <property type="protein sequence ID" value="KAB1436005.1"/>
    <property type="molecule type" value="Genomic_DNA"/>
</dbReference>
<dbReference type="Pfam" id="PF11975">
    <property type="entry name" value="Glyco_hydro_4C"/>
    <property type="match status" value="1"/>
</dbReference>
<keyword evidence="11" id="KW-0170">Cobalt</keyword>
<gene>
    <name evidence="15" type="ORF">F7O84_16690</name>
</gene>
<comment type="cofactor">
    <cofactor evidence="13">
        <name>NAD(+)</name>
        <dbReference type="ChEBI" id="CHEBI:57540"/>
    </cofactor>
    <text evidence="13">Binds 1 NAD(+) per subunit.</text>
</comment>
<comment type="subunit">
    <text evidence="3">Homotetramer.</text>
</comment>
<dbReference type="RefSeq" id="WP_151147885.1">
    <property type="nucleotide sequence ID" value="NZ_WAGX01000007.1"/>
</dbReference>
<feature type="domain" description="Glycosyl hydrolase family 4 C-terminal" evidence="14">
    <location>
        <begin position="211"/>
        <end position="436"/>
    </location>
</feature>
<dbReference type="GO" id="GO:0046872">
    <property type="term" value="F:metal ion binding"/>
    <property type="evidence" value="ECO:0007669"/>
    <property type="project" value="UniProtKB-KW"/>
</dbReference>
<feature type="binding site" evidence="10">
    <location>
        <position position="157"/>
    </location>
    <ligand>
        <name>substrate</name>
    </ligand>
</feature>
<organism evidence="15 16">
    <name type="scientific">Candidatus Galacturonatibacter soehngenii</name>
    <dbReference type="NCBI Taxonomy" id="2307010"/>
    <lineage>
        <taxon>Bacteria</taxon>
        <taxon>Bacillati</taxon>
        <taxon>Bacillota</taxon>
        <taxon>Clostridia</taxon>
        <taxon>Lachnospirales</taxon>
        <taxon>Lachnospiraceae</taxon>
        <taxon>Candidatus Galacturonatibacter</taxon>
    </lineage>
</organism>
<name>A0A7V7QIH1_9FIRM</name>
<keyword evidence="4 11" id="KW-0479">Metal-binding</keyword>
<evidence type="ECO:0000256" key="3">
    <source>
        <dbReference type="ARBA" id="ARBA00011881"/>
    </source>
</evidence>
<keyword evidence="6 13" id="KW-0520">NAD</keyword>
<keyword evidence="11" id="KW-0408">Iron</keyword>
<dbReference type="Pfam" id="PF02056">
    <property type="entry name" value="Glyco_hydro_4"/>
    <property type="match status" value="1"/>
</dbReference>
<dbReference type="InterPro" id="IPR053715">
    <property type="entry name" value="GH4_Enzyme_sf"/>
</dbReference>
<dbReference type="AlphaFoldDB" id="A0A7V7QIH1"/>
<evidence type="ECO:0000256" key="5">
    <source>
        <dbReference type="ARBA" id="ARBA00022801"/>
    </source>
</evidence>
<feature type="binding site" evidence="11">
    <location>
        <position position="179"/>
    </location>
    <ligand>
        <name>Mn(2+)</name>
        <dbReference type="ChEBI" id="CHEBI:29035"/>
    </ligand>
</feature>